<comment type="caution">
    <text evidence="6">The sequence shown here is derived from an EMBL/GenBank/DDBJ whole genome shotgun (WGS) entry which is preliminary data.</text>
</comment>
<dbReference type="OrthoDB" id="1193027at2759"/>
<feature type="chain" id="PRO_5018082572" description="LysM domain-containing protein" evidence="4">
    <location>
        <begin position="19"/>
        <end position="658"/>
    </location>
</feature>
<feature type="signal peptide" evidence="4">
    <location>
        <begin position="1"/>
        <end position="18"/>
    </location>
</feature>
<evidence type="ECO:0000256" key="1">
    <source>
        <dbReference type="ARBA" id="ARBA00022669"/>
    </source>
</evidence>
<keyword evidence="4" id="KW-0732">Signal</keyword>
<dbReference type="CDD" id="cd00118">
    <property type="entry name" value="LysM"/>
    <property type="match status" value="1"/>
</dbReference>
<dbReference type="InterPro" id="IPR036779">
    <property type="entry name" value="LysM_dom_sf"/>
</dbReference>
<evidence type="ECO:0000259" key="5">
    <source>
        <dbReference type="PROSITE" id="PS51782"/>
    </source>
</evidence>
<protein>
    <recommendedName>
        <fullName evidence="5">LysM domain-containing protein</fullName>
    </recommendedName>
</protein>
<dbReference type="PANTHER" id="PTHR34997">
    <property type="entry name" value="AM15"/>
    <property type="match status" value="1"/>
</dbReference>
<dbReference type="GO" id="GO:0008061">
    <property type="term" value="F:chitin binding"/>
    <property type="evidence" value="ECO:0007669"/>
    <property type="project" value="UniProtKB-KW"/>
</dbReference>
<evidence type="ECO:0000256" key="4">
    <source>
        <dbReference type="SAM" id="SignalP"/>
    </source>
</evidence>
<dbReference type="Pfam" id="PF01476">
    <property type="entry name" value="LysM"/>
    <property type="match status" value="1"/>
</dbReference>
<dbReference type="PANTHER" id="PTHR34997:SF1">
    <property type="entry name" value="PEPTIDOGLYCAN-BINDING LYSIN DOMAIN"/>
    <property type="match status" value="1"/>
</dbReference>
<accession>A0A3M7CN40</accession>
<evidence type="ECO:0000256" key="2">
    <source>
        <dbReference type="ARBA" id="ARBA00023026"/>
    </source>
</evidence>
<feature type="region of interest" description="Disordered" evidence="3">
    <location>
        <begin position="180"/>
        <end position="331"/>
    </location>
</feature>
<evidence type="ECO:0000313" key="7">
    <source>
        <dbReference type="Proteomes" id="UP000270230"/>
    </source>
</evidence>
<feature type="domain" description="LysM" evidence="5">
    <location>
        <begin position="362"/>
        <end position="409"/>
    </location>
</feature>
<keyword evidence="1" id="KW-0147">Chitin-binding</keyword>
<dbReference type="InterPro" id="IPR052210">
    <property type="entry name" value="LysM1-like"/>
</dbReference>
<organism evidence="6 7">
    <name type="scientific">Hortaea werneckii</name>
    <name type="common">Black yeast</name>
    <name type="synonym">Cladosporium werneckii</name>
    <dbReference type="NCBI Taxonomy" id="91943"/>
    <lineage>
        <taxon>Eukaryota</taxon>
        <taxon>Fungi</taxon>
        <taxon>Dikarya</taxon>
        <taxon>Ascomycota</taxon>
        <taxon>Pezizomycotina</taxon>
        <taxon>Dothideomycetes</taxon>
        <taxon>Dothideomycetidae</taxon>
        <taxon>Mycosphaerellales</taxon>
        <taxon>Teratosphaeriaceae</taxon>
        <taxon>Hortaea</taxon>
    </lineage>
</organism>
<name>A0A3M7CN40_HORWE</name>
<sequence length="658" mass="67795">MSLHGLAYTVLLAVPAFAVPRPNAPRSLSARQVTETQLTVTSLPAITQTSTETAYTRPTCTKTVFYSPDDTCDDIASPFQFELGIAEGCLSANSQHCKDVLSIYRICLSPADDVPALSNGSSTSDSVYATMTPSPNASVVLNLETRTSWTTTTTQTTVYYMVGEGTSTSLQSVVVDYTSTQEPIPTPTSSHLTSSTEDATPAATSSSLASSTEDATSAATSSSLASSTEDATSAATSSSLVSSTGEATSTATSSSLASSTEEATPAATSSSLASSTEEATPAATGSTLASSTLSLTSTSAEPTVSTASTASSESQVPTTTSSPVSTVTPSSVTDALTQRASTCGTAQPHAATQAGIVSDCTQWYVAQSGDYCYSVAERFGISVDTFMEWNPAVDPPACPSMLAGFAYCVATCDNPQVSSVASTLTPASTASAPSSTATGNGLDTYTTFTGNGTVGAGWPEMSEWVDFDYMFAANRANMQASCAAWNVPNDSDEEIADLKTAILDLASSTGVDERFILAIVMQESTGCVRVITTQYSHFNPGLMQSHNGTGSCNTNMAAIGLPGVESEGSVQTPCPYSEIHQMIEDGTAGTSSGDGLQQILAAQINTDVSRFYRAARTYNGGSVDPSGDLGRGCCTLCYASDVANRLTGWVDAPHTCNL</sequence>
<evidence type="ECO:0000256" key="3">
    <source>
        <dbReference type="SAM" id="MobiDB-lite"/>
    </source>
</evidence>
<gene>
    <name evidence="6" type="ORF">D0865_05206</name>
</gene>
<reference evidence="6 7" key="1">
    <citation type="journal article" date="2018" name="BMC Genomics">
        <title>Genomic evidence for intraspecific hybridization in a clonal and extremely halotolerant yeast.</title>
        <authorList>
            <person name="Gostincar C."/>
            <person name="Stajich J.E."/>
            <person name="Zupancic J."/>
            <person name="Zalar P."/>
            <person name="Gunde-Cimerman N."/>
        </authorList>
    </citation>
    <scope>NUCLEOTIDE SEQUENCE [LARGE SCALE GENOMIC DNA]</scope>
    <source>
        <strain evidence="6 7">EXF-151</strain>
    </source>
</reference>
<dbReference type="PROSITE" id="PS51782">
    <property type="entry name" value="LYSM"/>
    <property type="match status" value="1"/>
</dbReference>
<dbReference type="AlphaFoldDB" id="A0A3M7CN40"/>
<dbReference type="EMBL" id="QWIN01000340">
    <property type="protein sequence ID" value="RMY53528.1"/>
    <property type="molecule type" value="Genomic_DNA"/>
</dbReference>
<proteinExistence type="predicted"/>
<keyword evidence="2" id="KW-0843">Virulence</keyword>
<dbReference type="VEuPathDB" id="FungiDB:BTJ68_06693"/>
<feature type="compositionally biased region" description="Low complexity" evidence="3">
    <location>
        <begin position="187"/>
        <end position="331"/>
    </location>
</feature>
<dbReference type="SUPFAM" id="SSF54106">
    <property type="entry name" value="LysM domain"/>
    <property type="match status" value="1"/>
</dbReference>
<dbReference type="Gene3D" id="3.10.350.10">
    <property type="entry name" value="LysM domain"/>
    <property type="match status" value="1"/>
</dbReference>
<dbReference type="InterPro" id="IPR018392">
    <property type="entry name" value="LysM"/>
</dbReference>
<evidence type="ECO:0000313" key="6">
    <source>
        <dbReference type="EMBL" id="RMY53528.1"/>
    </source>
</evidence>
<dbReference type="Proteomes" id="UP000270230">
    <property type="component" value="Unassembled WGS sequence"/>
</dbReference>